<dbReference type="SUPFAM" id="SSF56935">
    <property type="entry name" value="Porins"/>
    <property type="match status" value="1"/>
</dbReference>
<keyword evidence="12" id="KW-0675">Receptor</keyword>
<keyword evidence="3 14" id="KW-0813">Transport</keyword>
<gene>
    <name evidence="19" type="primary">fhuA</name>
    <name evidence="19" type="ORF">EGO53_27045</name>
</gene>
<keyword evidence="6 14" id="KW-0812">Transmembrane</keyword>
<reference evidence="19 20" key="1">
    <citation type="submission" date="2018-11" db="EMBL/GenBank/DDBJ databases">
        <title>The first complete genome of Serratia liquefaciens isolated from metalophyte plant revel distinctness adaptive mechanisms in an extreme habitat.</title>
        <authorList>
            <person name="Caneschi W.L."/>
            <person name="Sanchez A.B."/>
            <person name="Felestrino E.B."/>
            <person name="Assis R.A.B."/>
            <person name="Lemes C.G.C."/>
            <person name="Cordeiro I.F."/>
            <person name="Fonseca N.P."/>
            <person name="Villa M."/>
            <person name="Vieira I.T."/>
            <person name="Moraes L.A."/>
            <person name="Kamino L.H.Y."/>
            <person name="do Carmo F."/>
            <person name="Garcia C.M."/>
            <person name="Almeida N.F."/>
            <person name="Silva R.S."/>
            <person name="Ferro J.A."/>
            <person name="Ferro M.I.T."/>
            <person name="Varani A.M."/>
            <person name="Ferreira R.M."/>
            <person name="dos Santos V.L."/>
            <person name="Silva U.C."/>
            <person name="Setubal J.C."/>
            <person name="Moreira L.M."/>
        </authorList>
    </citation>
    <scope>NUCLEOTIDE SEQUENCE [LARGE SCALE GENOMIC DNA]</scope>
    <source>
        <strain evidence="19 20">FG3</strain>
    </source>
</reference>
<dbReference type="Gene3D" id="2.40.170.20">
    <property type="entry name" value="TonB-dependent receptor, beta-barrel domain"/>
    <property type="match status" value="1"/>
</dbReference>
<dbReference type="InterPro" id="IPR037066">
    <property type="entry name" value="Plug_dom_sf"/>
</dbReference>
<evidence type="ECO:0000256" key="10">
    <source>
        <dbReference type="ARBA" id="ARBA00023077"/>
    </source>
</evidence>
<dbReference type="InterPro" id="IPR012910">
    <property type="entry name" value="Plug_dom"/>
</dbReference>
<dbReference type="FunFam" id="2.40.170.20:FF:000005">
    <property type="entry name" value="TonB-dependent siderophore receptor"/>
    <property type="match status" value="1"/>
</dbReference>
<dbReference type="CDD" id="cd01347">
    <property type="entry name" value="ligand_gated_channel"/>
    <property type="match status" value="1"/>
</dbReference>
<keyword evidence="4 14" id="KW-1134">Transmembrane beta strand</keyword>
<evidence type="ECO:0000259" key="17">
    <source>
        <dbReference type="Pfam" id="PF00593"/>
    </source>
</evidence>
<evidence type="ECO:0000256" key="1">
    <source>
        <dbReference type="ARBA" id="ARBA00004571"/>
    </source>
</evidence>
<dbReference type="InterPro" id="IPR000531">
    <property type="entry name" value="Beta-barrel_TonB"/>
</dbReference>
<sequence length="731" mass="81372">MKTIRRLIIKQPNLFMLLAGICTSSLAYAAGENESVITVYGEGNTAEEAIGSNGTYAAKQSVTATKTSTPLIKTPQSISVITQEELQTKRPATIKNALNYTPGVMTGNSGSSSIFDSVMIRGFNNVSQNIYLDGLKLQGDMYADSKVDPYFLQRVEVLRGPASVLYGKSNPGGVISSVSKRPQKQPLHELQLQAGNHHEWKTQFDFSDALDDEEALAYRLTGNYYEAHSQQKGEREKRYAIAPSLLWQPSDKTSLLFQLSLQNEPRTGYYGWLPSEGTLTSGEFGKLSPSFNEGEPSYNRFERQQRTVGYQLDHAFNDTWSFHQAVRYQHTKVNWRSIYGNGLCNPMTCMGVAPQQYGTTLSRATMVSDERLNGLTTDTRLEGKLNAGSWRHTLLMGIDYSQLRNDLQNKMGSAAPLNLVNPQYGNHDVLYFGDTHTINKNHQLGTYLQDQAEWQNWVFTLGGRFDHSVVKTHESSNMTGAESSSSITDNEFTWRGGVNYVFNNGIAPYVSYSESFEPNSGNSLSGQAFKPSRGKQYEAGIKFIPDNAPVSASIAAFQLTKDNNLRRDALNPYYNVQEGKIRSRGIEIEGKAALTYNLNLIASYTYTHAEFRDNSGNNGHTPAMVPKHMANLWTDYTFNQGWLNGLSLGGGARYVSSTPGDDGNNFKVPSYTVFDTAIKYQLDDIPGLENAEIALNVNNLFDKHYVSSCFTNNTCSWGAERQILTTLTLHW</sequence>
<feature type="signal peptide" evidence="16">
    <location>
        <begin position="1"/>
        <end position="29"/>
    </location>
</feature>
<name>A0A515D5B8_SERLI</name>
<protein>
    <submittedName>
        <fullName evidence="19">Ferrichrome porin FhuA</fullName>
    </submittedName>
</protein>
<evidence type="ECO:0000313" key="19">
    <source>
        <dbReference type="EMBL" id="QDL35586.1"/>
    </source>
</evidence>
<dbReference type="PANTHER" id="PTHR32552">
    <property type="entry name" value="FERRICHROME IRON RECEPTOR-RELATED"/>
    <property type="match status" value="1"/>
</dbReference>
<evidence type="ECO:0000256" key="6">
    <source>
        <dbReference type="ARBA" id="ARBA00022692"/>
    </source>
</evidence>
<dbReference type="AlphaFoldDB" id="A0A515D5B8"/>
<keyword evidence="7 16" id="KW-0732">Signal</keyword>
<dbReference type="PROSITE" id="PS52016">
    <property type="entry name" value="TONB_DEPENDENT_REC_3"/>
    <property type="match status" value="1"/>
</dbReference>
<dbReference type="InterPro" id="IPR010105">
    <property type="entry name" value="TonB_sidphr_rcpt"/>
</dbReference>
<dbReference type="Gene3D" id="2.170.130.10">
    <property type="entry name" value="TonB-dependent receptor, plug domain"/>
    <property type="match status" value="1"/>
</dbReference>
<dbReference type="InterPro" id="IPR039426">
    <property type="entry name" value="TonB-dep_rcpt-like"/>
</dbReference>
<accession>A0A515D5B8</accession>
<dbReference type="RefSeq" id="WP_116691780.1">
    <property type="nucleotide sequence ID" value="NZ_CAMFKG010000003.1"/>
</dbReference>
<dbReference type="STRING" id="614.XJ20_01935"/>
<evidence type="ECO:0000256" key="7">
    <source>
        <dbReference type="ARBA" id="ARBA00022729"/>
    </source>
</evidence>
<organism evidence="19 20">
    <name type="scientific">Serratia liquefaciens</name>
    <dbReference type="NCBI Taxonomy" id="614"/>
    <lineage>
        <taxon>Bacteria</taxon>
        <taxon>Pseudomonadati</taxon>
        <taxon>Pseudomonadota</taxon>
        <taxon>Gammaproteobacteria</taxon>
        <taxon>Enterobacterales</taxon>
        <taxon>Yersiniaceae</taxon>
        <taxon>Serratia</taxon>
    </lineage>
</organism>
<keyword evidence="8" id="KW-0408">Iron</keyword>
<dbReference type="Pfam" id="PF00593">
    <property type="entry name" value="TonB_dep_Rec_b-barrel"/>
    <property type="match status" value="1"/>
</dbReference>
<evidence type="ECO:0000256" key="15">
    <source>
        <dbReference type="RuleBase" id="RU003357"/>
    </source>
</evidence>
<evidence type="ECO:0000256" key="3">
    <source>
        <dbReference type="ARBA" id="ARBA00022448"/>
    </source>
</evidence>
<evidence type="ECO:0000256" key="4">
    <source>
        <dbReference type="ARBA" id="ARBA00022452"/>
    </source>
</evidence>
<dbReference type="NCBIfam" id="TIGR01783">
    <property type="entry name" value="TonB-siderophor"/>
    <property type="match status" value="1"/>
</dbReference>
<dbReference type="Pfam" id="PF07715">
    <property type="entry name" value="Plug"/>
    <property type="match status" value="1"/>
</dbReference>
<comment type="subcellular location">
    <subcellularLocation>
        <location evidence="1 14">Cell outer membrane</location>
        <topology evidence="1 14">Multi-pass membrane protein</topology>
    </subcellularLocation>
</comment>
<dbReference type="GO" id="GO:0015344">
    <property type="term" value="F:siderophore uptake transmembrane transporter activity"/>
    <property type="evidence" value="ECO:0007669"/>
    <property type="project" value="UniProtKB-ARBA"/>
</dbReference>
<feature type="domain" description="TonB-dependent receptor plug" evidence="18">
    <location>
        <begin position="71"/>
        <end position="174"/>
    </location>
</feature>
<evidence type="ECO:0000256" key="11">
    <source>
        <dbReference type="ARBA" id="ARBA00023136"/>
    </source>
</evidence>
<keyword evidence="13 14" id="KW-0998">Cell outer membrane</keyword>
<evidence type="ECO:0000256" key="16">
    <source>
        <dbReference type="SAM" id="SignalP"/>
    </source>
</evidence>
<evidence type="ECO:0000313" key="20">
    <source>
        <dbReference type="Proteomes" id="UP000317572"/>
    </source>
</evidence>
<feature type="chain" id="PRO_5022227789" evidence="16">
    <location>
        <begin position="30"/>
        <end position="731"/>
    </location>
</feature>
<dbReference type="GO" id="GO:0038023">
    <property type="term" value="F:signaling receptor activity"/>
    <property type="evidence" value="ECO:0007669"/>
    <property type="project" value="InterPro"/>
</dbReference>
<evidence type="ECO:0000256" key="12">
    <source>
        <dbReference type="ARBA" id="ARBA00023170"/>
    </source>
</evidence>
<comment type="similarity">
    <text evidence="2 14 15">Belongs to the TonB-dependent receptor family.</text>
</comment>
<dbReference type="EMBL" id="CP033893">
    <property type="protein sequence ID" value="QDL35586.1"/>
    <property type="molecule type" value="Genomic_DNA"/>
</dbReference>
<dbReference type="GO" id="GO:0009279">
    <property type="term" value="C:cell outer membrane"/>
    <property type="evidence" value="ECO:0007669"/>
    <property type="project" value="UniProtKB-SubCell"/>
</dbReference>
<dbReference type="FunFam" id="2.170.130.10:FF:000001">
    <property type="entry name" value="Catecholate siderophore TonB-dependent receptor"/>
    <property type="match status" value="1"/>
</dbReference>
<dbReference type="GO" id="GO:0015891">
    <property type="term" value="P:siderophore transport"/>
    <property type="evidence" value="ECO:0007669"/>
    <property type="project" value="InterPro"/>
</dbReference>
<keyword evidence="10 15" id="KW-0798">TonB box</keyword>
<dbReference type="Proteomes" id="UP000317572">
    <property type="component" value="Chromosome"/>
</dbReference>
<keyword evidence="5" id="KW-0410">Iron transport</keyword>
<evidence type="ECO:0000256" key="5">
    <source>
        <dbReference type="ARBA" id="ARBA00022496"/>
    </source>
</evidence>
<evidence type="ECO:0000256" key="13">
    <source>
        <dbReference type="ARBA" id="ARBA00023237"/>
    </source>
</evidence>
<evidence type="ECO:0000256" key="9">
    <source>
        <dbReference type="ARBA" id="ARBA00023065"/>
    </source>
</evidence>
<evidence type="ECO:0000256" key="14">
    <source>
        <dbReference type="PROSITE-ProRule" id="PRU01360"/>
    </source>
</evidence>
<proteinExistence type="inferred from homology"/>
<dbReference type="NCBIfam" id="NF007465">
    <property type="entry name" value="PRK10044.1"/>
    <property type="match status" value="1"/>
</dbReference>
<dbReference type="PANTHER" id="PTHR32552:SF68">
    <property type="entry name" value="FERRICHROME OUTER MEMBRANE TRANSPORTER_PHAGE RECEPTOR"/>
    <property type="match status" value="1"/>
</dbReference>
<keyword evidence="11 14" id="KW-0472">Membrane</keyword>
<feature type="domain" description="TonB-dependent receptor-like beta-barrel" evidence="17">
    <location>
        <begin position="247"/>
        <end position="700"/>
    </location>
</feature>
<evidence type="ECO:0000259" key="18">
    <source>
        <dbReference type="Pfam" id="PF07715"/>
    </source>
</evidence>
<evidence type="ECO:0000256" key="8">
    <source>
        <dbReference type="ARBA" id="ARBA00023004"/>
    </source>
</evidence>
<evidence type="ECO:0000256" key="2">
    <source>
        <dbReference type="ARBA" id="ARBA00009810"/>
    </source>
</evidence>
<dbReference type="InterPro" id="IPR036942">
    <property type="entry name" value="Beta-barrel_TonB_sf"/>
</dbReference>
<keyword evidence="9" id="KW-0406">Ion transport</keyword>